<dbReference type="Proteomes" id="UP000003577">
    <property type="component" value="Unassembled WGS sequence"/>
</dbReference>
<dbReference type="EMBL" id="AAVP02000006">
    <property type="protein sequence ID" value="EDK24260.1"/>
    <property type="molecule type" value="Genomic_DNA"/>
</dbReference>
<dbReference type="Pfam" id="PF19570">
    <property type="entry name" value="DUF6088"/>
    <property type="match status" value="1"/>
</dbReference>
<dbReference type="AlphaFoldDB" id="A5KMP1"/>
<protein>
    <recommendedName>
        <fullName evidence="3">Transcriptional regulator, AbiEi antitoxin, Type IV TA system</fullName>
    </recommendedName>
</protein>
<evidence type="ECO:0008006" key="3">
    <source>
        <dbReference type="Google" id="ProtNLM"/>
    </source>
</evidence>
<comment type="caution">
    <text evidence="1">The sequence shown here is derived from an EMBL/GenBank/DDBJ whole genome shotgun (WGS) entry which is preliminary data.</text>
</comment>
<proteinExistence type="predicted"/>
<evidence type="ECO:0000313" key="1">
    <source>
        <dbReference type="EMBL" id="EDK24260.1"/>
    </source>
</evidence>
<sequence length="240" mass="26999">MNQIFNRNTQIRGIEPIAIMSRIIYNIRDMKGGGIVDNGYTKRIRERVLSLEDGTVFVTSDFADIADTSTIRQSLSRLVQSGTLRRILKGVYEKPKYSKLLDEYVAVDPEAVATALARSYHWTIAPCGNTALNLLGLSTQVTAVWSYISDGPYKTYEWNSTKLEFKHRTNKEITGLSYMTSLVIQALKTLGRSNVTPAVIQMLSEKLTDKDKQACLKEATESTDWVYDTIRQICGGKKVQ</sequence>
<gene>
    <name evidence="1" type="ORF">RUMTOR_01514</name>
</gene>
<dbReference type="HOGENOM" id="CLU_067316_1_0_9"/>
<dbReference type="InterPro" id="IPR045738">
    <property type="entry name" value="DUF6088"/>
</dbReference>
<organism evidence="1 2">
    <name type="scientific">[Ruminococcus] torques ATCC 27756</name>
    <dbReference type="NCBI Taxonomy" id="411460"/>
    <lineage>
        <taxon>Bacteria</taxon>
        <taxon>Bacillati</taxon>
        <taxon>Bacillota</taxon>
        <taxon>Clostridia</taxon>
        <taxon>Lachnospirales</taxon>
        <taxon>Lachnospiraceae</taxon>
        <taxon>Mediterraneibacter</taxon>
    </lineage>
</organism>
<reference evidence="1 2" key="1">
    <citation type="submission" date="2007-03" db="EMBL/GenBank/DDBJ databases">
        <authorList>
            <person name="Fulton L."/>
            <person name="Clifton S."/>
            <person name="Fulton B."/>
            <person name="Xu J."/>
            <person name="Minx P."/>
            <person name="Pepin K.H."/>
            <person name="Johnson M."/>
            <person name="Thiruvilangam P."/>
            <person name="Bhonagiri V."/>
            <person name="Nash W.E."/>
            <person name="Mardis E.R."/>
            <person name="Wilson R.K."/>
        </authorList>
    </citation>
    <scope>NUCLEOTIDE SEQUENCE [LARGE SCALE GENOMIC DNA]</scope>
    <source>
        <strain evidence="1 2">ATCC 27756</strain>
    </source>
</reference>
<reference evidence="1 2" key="2">
    <citation type="submission" date="2007-04" db="EMBL/GenBank/DDBJ databases">
        <title>Draft genome sequence of Ruminococcus torques (ATCC 27756).</title>
        <authorList>
            <person name="Sudarsanam P."/>
            <person name="Ley R."/>
            <person name="Guruge J."/>
            <person name="Turnbaugh P.J."/>
            <person name="Mahowald M."/>
            <person name="Liep D."/>
            <person name="Gordon J."/>
        </authorList>
    </citation>
    <scope>NUCLEOTIDE SEQUENCE [LARGE SCALE GENOMIC DNA]</scope>
    <source>
        <strain evidence="1 2">ATCC 27756</strain>
    </source>
</reference>
<name>A5KMP1_9FIRM</name>
<accession>A5KMP1</accession>
<evidence type="ECO:0000313" key="2">
    <source>
        <dbReference type="Proteomes" id="UP000003577"/>
    </source>
</evidence>
<dbReference type="PaxDb" id="411460-RUMTOR_01514"/>